<reference evidence="2 3" key="1">
    <citation type="submission" date="2019-02" db="EMBL/GenBank/DDBJ databases">
        <title>Aquabacterium sp. strain KMB7.</title>
        <authorList>
            <person name="Chen W.-M."/>
        </authorList>
    </citation>
    <scope>NUCLEOTIDE SEQUENCE [LARGE SCALE GENOMIC DNA]</scope>
    <source>
        <strain evidence="2 3">KMB7</strain>
    </source>
</reference>
<dbReference type="EMBL" id="SIXI01000004">
    <property type="protein sequence ID" value="TBO30412.1"/>
    <property type="molecule type" value="Genomic_DNA"/>
</dbReference>
<dbReference type="Proteomes" id="UP000292120">
    <property type="component" value="Unassembled WGS sequence"/>
</dbReference>
<protein>
    <recommendedName>
        <fullName evidence="1">Anti-sigma K factor RskA C-terminal domain-containing protein</fullName>
    </recommendedName>
</protein>
<evidence type="ECO:0000259" key="1">
    <source>
        <dbReference type="Pfam" id="PF10099"/>
    </source>
</evidence>
<organism evidence="2 3">
    <name type="scientific">Aquabacterium lacunae</name>
    <dbReference type="NCBI Taxonomy" id="2528630"/>
    <lineage>
        <taxon>Bacteria</taxon>
        <taxon>Pseudomonadati</taxon>
        <taxon>Pseudomonadota</taxon>
        <taxon>Betaproteobacteria</taxon>
        <taxon>Burkholderiales</taxon>
        <taxon>Aquabacterium</taxon>
    </lineage>
</organism>
<sequence>MDYSRPLLAERLAAEYVLGTLRGPARRRFEALLPAHPGLRHQVQHWEQRLHVLAADIPPVNPRPVVWQRIQQRLFPAAAEPLRPWWQRLALWQGLATVATVAAISLGVLLQQPTPSQPPIVVVLQSTDPALQKASTGAAAQFVASISGDGQSLVLKPIAGASITAQQALELWALPSGGGAPRSLGLVSAQDSTTVLRKALLQGNDGFAISVEPPGGSPTGAPTGPVISVGKFRT</sequence>
<evidence type="ECO:0000313" key="3">
    <source>
        <dbReference type="Proteomes" id="UP000292120"/>
    </source>
</evidence>
<dbReference type="InterPro" id="IPR018764">
    <property type="entry name" value="RskA_C"/>
</dbReference>
<dbReference type="RefSeq" id="WP_130968403.1">
    <property type="nucleotide sequence ID" value="NZ_SIXI01000004.1"/>
</dbReference>
<feature type="domain" description="Anti-sigma K factor RskA C-terminal" evidence="1">
    <location>
        <begin position="95"/>
        <end position="226"/>
    </location>
</feature>
<dbReference type="PANTHER" id="PTHR37461">
    <property type="entry name" value="ANTI-SIGMA-K FACTOR RSKA"/>
    <property type="match status" value="1"/>
</dbReference>
<name>A0A4Q9GYE3_9BURK</name>
<comment type="caution">
    <text evidence="2">The sequence shown here is derived from an EMBL/GenBank/DDBJ whole genome shotgun (WGS) entry which is preliminary data.</text>
</comment>
<dbReference type="InterPro" id="IPR051474">
    <property type="entry name" value="Anti-sigma-K/W_factor"/>
</dbReference>
<dbReference type="OrthoDB" id="8617430at2"/>
<dbReference type="GO" id="GO:0005886">
    <property type="term" value="C:plasma membrane"/>
    <property type="evidence" value="ECO:0007669"/>
    <property type="project" value="InterPro"/>
</dbReference>
<evidence type="ECO:0000313" key="2">
    <source>
        <dbReference type="EMBL" id="TBO30412.1"/>
    </source>
</evidence>
<dbReference type="GO" id="GO:0006417">
    <property type="term" value="P:regulation of translation"/>
    <property type="evidence" value="ECO:0007669"/>
    <property type="project" value="TreeGrafter"/>
</dbReference>
<dbReference type="PANTHER" id="PTHR37461:SF1">
    <property type="entry name" value="ANTI-SIGMA-K FACTOR RSKA"/>
    <property type="match status" value="1"/>
</dbReference>
<gene>
    <name evidence="2" type="ORF">EYS42_12050</name>
</gene>
<dbReference type="GO" id="GO:0016989">
    <property type="term" value="F:sigma factor antagonist activity"/>
    <property type="evidence" value="ECO:0007669"/>
    <property type="project" value="TreeGrafter"/>
</dbReference>
<proteinExistence type="predicted"/>
<dbReference type="AlphaFoldDB" id="A0A4Q9GYE3"/>
<accession>A0A4Q9GYE3</accession>
<dbReference type="Pfam" id="PF10099">
    <property type="entry name" value="RskA_C"/>
    <property type="match status" value="1"/>
</dbReference>
<keyword evidence="3" id="KW-1185">Reference proteome</keyword>